<dbReference type="InterPro" id="IPR006671">
    <property type="entry name" value="Cyclin_N"/>
</dbReference>
<dbReference type="InterPro" id="IPR039361">
    <property type="entry name" value="Cyclin"/>
</dbReference>
<keyword evidence="9" id="KW-1185">Reference proteome</keyword>
<keyword evidence="5" id="KW-0131">Cell cycle</keyword>
<feature type="domain" description="Cyclin-like" evidence="7">
    <location>
        <begin position="93"/>
        <end position="177"/>
    </location>
</feature>
<evidence type="ECO:0000313" key="9">
    <source>
        <dbReference type="Proteomes" id="UP000694560"/>
    </source>
</evidence>
<proteinExistence type="inferred from homology"/>
<dbReference type="SUPFAM" id="SSF47954">
    <property type="entry name" value="Cyclin-like"/>
    <property type="match status" value="1"/>
</dbReference>
<evidence type="ECO:0000256" key="5">
    <source>
        <dbReference type="ARBA" id="ARBA00023306"/>
    </source>
</evidence>
<dbReference type="PROSITE" id="PS00292">
    <property type="entry name" value="CYCLINS"/>
    <property type="match status" value="1"/>
</dbReference>
<evidence type="ECO:0000313" key="8">
    <source>
        <dbReference type="Ensembl" id="ENSMCSP00000019911.1"/>
    </source>
</evidence>
<reference evidence="8" key="2">
    <citation type="submission" date="2025-09" db="UniProtKB">
        <authorList>
            <consortium name="Ensembl"/>
        </authorList>
    </citation>
    <scope>IDENTIFICATION</scope>
</reference>
<dbReference type="InterPro" id="IPR036915">
    <property type="entry name" value="Cyclin-like_sf"/>
</dbReference>
<dbReference type="SMART" id="SM00385">
    <property type="entry name" value="CYCLIN"/>
    <property type="match status" value="1"/>
</dbReference>
<keyword evidence="3" id="KW-0132">Cell division</keyword>
<evidence type="ECO:0000256" key="4">
    <source>
        <dbReference type="ARBA" id="ARBA00023127"/>
    </source>
</evidence>
<protein>
    <submittedName>
        <fullName evidence="8">Cyclin B1</fullName>
    </submittedName>
</protein>
<evidence type="ECO:0000256" key="2">
    <source>
        <dbReference type="ARBA" id="ARBA00006955"/>
    </source>
</evidence>
<name>A0A8C5U9J1_9PASS</name>
<sequence>MPVERCESVPTAGILCQAFSEIHLQSDDQDMEGSSDPNQCSSYMKEIYNYLRCMEVVTTSINPIPSTQENRLVRYQYLAGQEISGDMRAVLVDWLVQTHMFFKFQQETLFLTVSIIDRFLQVSISHLTDLQLLGVTALYIASKYEEIVVPCIGDFSCITDQTFSKAHIIHMERKILKALDFSLGCPLPPHFLKRASKIAQVLSFLQHYTFYTESEILPVMQHVAKNVIAVQKYDAKQKAIMEKYATVANRKISTTEKLYSPIIWDLAKPLVKKM</sequence>
<dbReference type="PIRSF" id="PIRSF001771">
    <property type="entry name" value="Cyclin_A_B_D_E"/>
    <property type="match status" value="1"/>
</dbReference>
<dbReference type="InterPro" id="IPR013763">
    <property type="entry name" value="Cyclin-like_dom"/>
</dbReference>
<organism evidence="8 9">
    <name type="scientific">Malurus cyaneus samueli</name>
    <dbReference type="NCBI Taxonomy" id="2593467"/>
    <lineage>
        <taxon>Eukaryota</taxon>
        <taxon>Metazoa</taxon>
        <taxon>Chordata</taxon>
        <taxon>Craniata</taxon>
        <taxon>Vertebrata</taxon>
        <taxon>Euteleostomi</taxon>
        <taxon>Archelosauria</taxon>
        <taxon>Archosauria</taxon>
        <taxon>Dinosauria</taxon>
        <taxon>Saurischia</taxon>
        <taxon>Theropoda</taxon>
        <taxon>Coelurosauria</taxon>
        <taxon>Aves</taxon>
        <taxon>Neognathae</taxon>
        <taxon>Neoaves</taxon>
        <taxon>Telluraves</taxon>
        <taxon>Australaves</taxon>
        <taxon>Passeriformes</taxon>
        <taxon>Meliphagoidea</taxon>
        <taxon>Maluridae</taxon>
        <taxon>Malurus</taxon>
    </lineage>
</organism>
<comment type="function">
    <text evidence="1">Essential for the control of the cell cycle at the G2/M (mitosis) transition.</text>
</comment>
<reference evidence="8" key="1">
    <citation type="submission" date="2025-08" db="UniProtKB">
        <authorList>
            <consortium name="Ensembl"/>
        </authorList>
    </citation>
    <scope>IDENTIFICATION</scope>
</reference>
<dbReference type="Gene3D" id="1.10.472.10">
    <property type="entry name" value="Cyclin-like"/>
    <property type="match status" value="3"/>
</dbReference>
<comment type="similarity">
    <text evidence="2">Belongs to the cyclin family. Cyclin AB subfamily.</text>
</comment>
<dbReference type="GO" id="GO:0044772">
    <property type="term" value="P:mitotic cell cycle phase transition"/>
    <property type="evidence" value="ECO:0007669"/>
    <property type="project" value="InterPro"/>
</dbReference>
<evidence type="ECO:0000256" key="1">
    <source>
        <dbReference type="ARBA" id="ARBA00003222"/>
    </source>
</evidence>
<dbReference type="GO" id="GO:0005829">
    <property type="term" value="C:cytosol"/>
    <property type="evidence" value="ECO:0007669"/>
    <property type="project" value="UniProtKB-ARBA"/>
</dbReference>
<dbReference type="GO" id="GO:0016538">
    <property type="term" value="F:cyclin-dependent protein serine/threonine kinase regulator activity"/>
    <property type="evidence" value="ECO:0007669"/>
    <property type="project" value="InterPro"/>
</dbReference>
<dbReference type="InterPro" id="IPR048258">
    <property type="entry name" value="Cyclins_cyclin-box"/>
</dbReference>
<accession>A0A8C5U9J1</accession>
<evidence type="ECO:0000259" key="7">
    <source>
        <dbReference type="SMART" id="SM00385"/>
    </source>
</evidence>
<keyword evidence="4 6" id="KW-0195">Cyclin</keyword>
<dbReference type="Proteomes" id="UP000694560">
    <property type="component" value="Unplaced"/>
</dbReference>
<dbReference type="Ensembl" id="ENSMCST00000020422.1">
    <property type="protein sequence ID" value="ENSMCSP00000019911.1"/>
    <property type="gene ID" value="ENSMCSG00000013943.1"/>
</dbReference>
<dbReference type="GO" id="GO:0051301">
    <property type="term" value="P:cell division"/>
    <property type="evidence" value="ECO:0007669"/>
    <property type="project" value="UniProtKB-KW"/>
</dbReference>
<dbReference type="InterPro" id="IPR046965">
    <property type="entry name" value="Cyclin_A/B-like"/>
</dbReference>
<dbReference type="FunFam" id="1.10.472.10:FF:000198">
    <property type="entry name" value="G2/mitotic-specific cyclin-B1"/>
    <property type="match status" value="1"/>
</dbReference>
<evidence type="ECO:0000256" key="3">
    <source>
        <dbReference type="ARBA" id="ARBA00022618"/>
    </source>
</evidence>
<dbReference type="AlphaFoldDB" id="A0A8C5U9J1"/>
<dbReference type="Pfam" id="PF00134">
    <property type="entry name" value="Cyclin_N"/>
    <property type="match status" value="1"/>
</dbReference>
<evidence type="ECO:0000256" key="6">
    <source>
        <dbReference type="RuleBase" id="RU000383"/>
    </source>
</evidence>
<dbReference type="PANTHER" id="PTHR10177">
    <property type="entry name" value="CYCLINS"/>
    <property type="match status" value="1"/>
</dbReference>